<evidence type="ECO:0000313" key="2">
    <source>
        <dbReference type="Proteomes" id="UP001066276"/>
    </source>
</evidence>
<gene>
    <name evidence="1" type="ORF">NDU88_007527</name>
</gene>
<reference evidence="1" key="1">
    <citation type="journal article" date="2022" name="bioRxiv">
        <title>Sequencing and chromosome-scale assembly of the giantPleurodeles waltlgenome.</title>
        <authorList>
            <person name="Brown T."/>
            <person name="Elewa A."/>
            <person name="Iarovenko S."/>
            <person name="Subramanian E."/>
            <person name="Araus A.J."/>
            <person name="Petzold A."/>
            <person name="Susuki M."/>
            <person name="Suzuki K.-i.T."/>
            <person name="Hayashi T."/>
            <person name="Toyoda A."/>
            <person name="Oliveira C."/>
            <person name="Osipova E."/>
            <person name="Leigh N.D."/>
            <person name="Simon A."/>
            <person name="Yun M.H."/>
        </authorList>
    </citation>
    <scope>NUCLEOTIDE SEQUENCE</scope>
    <source>
        <strain evidence="1">20211129_DDA</strain>
        <tissue evidence="1">Liver</tissue>
    </source>
</reference>
<dbReference type="InterPro" id="IPR055322">
    <property type="entry name" value="C3orf49-like"/>
</dbReference>
<name>A0AAV7N2G4_PLEWA</name>
<dbReference type="EMBL" id="JANPWB010000013">
    <property type="protein sequence ID" value="KAJ1110172.1"/>
    <property type="molecule type" value="Genomic_DNA"/>
</dbReference>
<comment type="caution">
    <text evidence="1">The sequence shown here is derived from an EMBL/GenBank/DDBJ whole genome shotgun (WGS) entry which is preliminary data.</text>
</comment>
<proteinExistence type="predicted"/>
<dbReference type="AlphaFoldDB" id="A0AAV7N2G4"/>
<organism evidence="1 2">
    <name type="scientific">Pleurodeles waltl</name>
    <name type="common">Iberian ribbed newt</name>
    <dbReference type="NCBI Taxonomy" id="8319"/>
    <lineage>
        <taxon>Eukaryota</taxon>
        <taxon>Metazoa</taxon>
        <taxon>Chordata</taxon>
        <taxon>Craniata</taxon>
        <taxon>Vertebrata</taxon>
        <taxon>Euteleostomi</taxon>
        <taxon>Amphibia</taxon>
        <taxon>Batrachia</taxon>
        <taxon>Caudata</taxon>
        <taxon>Salamandroidea</taxon>
        <taxon>Salamandridae</taxon>
        <taxon>Pleurodelinae</taxon>
        <taxon>Pleurodeles</taxon>
    </lineage>
</organism>
<accession>A0AAV7N2G4</accession>
<dbReference type="PANTHER" id="PTHR36473:SF1">
    <property type="entry name" value="GENE 11100-RELATED"/>
    <property type="match status" value="1"/>
</dbReference>
<dbReference type="PANTHER" id="PTHR36473">
    <property type="entry name" value="CHROMOSOME 3 OPEN READING FRAME 49"/>
    <property type="match status" value="1"/>
</dbReference>
<sequence>MPCRKAAEFSLKNDKRKIAQPKKKGIVRWHRAVSTNLSNPNLLLPKDDSSSENDFETFDIQEEKKNNFVKKMKTSLGKIFPSNKRENKCMQLQDTKPLCPAETKGTLISSTQGLLPRIIKDLPSPKVLPKLKSWRVSQNATIQLNVNVIEAESERITHNNVIVRSRRMSRRVSVTSVPTGLQKIPYQPKKKHFRGVKKKNKKVDNSRRHSDLTIGNLQMQVDELIDTVAEKSTKLLAQRQAELLKCECLGDEIAQTSKQFERVSKRSTRKYRLKSMCFPCACCC</sequence>
<dbReference type="Proteomes" id="UP001066276">
    <property type="component" value="Chromosome 9"/>
</dbReference>
<protein>
    <submittedName>
        <fullName evidence="1">Uncharacterized protein</fullName>
    </submittedName>
</protein>
<evidence type="ECO:0000313" key="1">
    <source>
        <dbReference type="EMBL" id="KAJ1110172.1"/>
    </source>
</evidence>
<keyword evidence="2" id="KW-1185">Reference proteome</keyword>